<reference evidence="3 4" key="1">
    <citation type="submission" date="2010-04" db="EMBL/GenBank/DDBJ databases">
        <authorList>
            <person name="Qin X."/>
            <person name="Bachman B."/>
            <person name="Battles P."/>
            <person name="Bell A."/>
            <person name="Bess C."/>
            <person name="Bickham C."/>
            <person name="Chaboub L."/>
            <person name="Chen D."/>
            <person name="Coyle M."/>
            <person name="Deiros D.R."/>
            <person name="Dinh H."/>
            <person name="Forbes L."/>
            <person name="Fowler G."/>
            <person name="Francisco L."/>
            <person name="Fu Q."/>
            <person name="Gubbala S."/>
            <person name="Hale W."/>
            <person name="Han Y."/>
            <person name="Hemphill L."/>
            <person name="Highlander S.K."/>
            <person name="Hirani K."/>
            <person name="Hogues M."/>
            <person name="Jackson L."/>
            <person name="Jakkamsetti A."/>
            <person name="Javaid M."/>
            <person name="Jiang H."/>
            <person name="Korchina V."/>
            <person name="Kovar C."/>
            <person name="Lara F."/>
            <person name="Lee S."/>
            <person name="Mata R."/>
            <person name="Mathew T."/>
            <person name="Moen C."/>
            <person name="Morales K."/>
            <person name="Munidasa M."/>
            <person name="Nazareth L."/>
            <person name="Ngo R."/>
            <person name="Nguyen L."/>
            <person name="Okwuonu G."/>
            <person name="Ongeri F."/>
            <person name="Patil S."/>
            <person name="Petrosino J."/>
            <person name="Pham C."/>
            <person name="Pham P."/>
            <person name="Pu L.-L."/>
            <person name="Puazo M."/>
            <person name="Raj R."/>
            <person name="Reid J."/>
            <person name="Rouhana J."/>
            <person name="Saada N."/>
            <person name="Shang Y."/>
            <person name="Simmons D."/>
            <person name="Thornton R."/>
            <person name="Warren J."/>
            <person name="Weissenberger G."/>
            <person name="Zhang J."/>
            <person name="Zhang L."/>
            <person name="Zhou C."/>
            <person name="Zhu D."/>
            <person name="Muzny D."/>
            <person name="Worley K."/>
            <person name="Gibbs R."/>
        </authorList>
    </citation>
    <scope>NUCLEOTIDE SEQUENCE [LARGE SCALE GENOMIC DNA]</scope>
    <source>
        <strain evidence="3 4">ATCC 49957</strain>
    </source>
</reference>
<evidence type="ECO:0000259" key="2">
    <source>
        <dbReference type="Pfam" id="PF11638"/>
    </source>
</evidence>
<evidence type="ECO:0000313" key="4">
    <source>
        <dbReference type="Proteomes" id="UP000005324"/>
    </source>
</evidence>
<dbReference type="RefSeq" id="WP_007004330.1">
    <property type="nucleotide sequence ID" value="NZ_GG770779.1"/>
</dbReference>
<dbReference type="Gene3D" id="3.30.300.180">
    <property type="match status" value="1"/>
</dbReference>
<name>D5RLF2_9PROT</name>
<dbReference type="Proteomes" id="UP000005324">
    <property type="component" value="Unassembled WGS sequence"/>
</dbReference>
<dbReference type="InterPro" id="IPR024633">
    <property type="entry name" value="DnaA_N_dom"/>
</dbReference>
<proteinExistence type="predicted"/>
<sequence length="121" mass="13306">MENELGTPSAAATGQVAEAWARIRGRLREEVGEVEYRSWLRQMTLSAIEGEEAVILLPTRFLRDWVRSHYGDRLRNLWMAENLGVRRVEIRVAPEGRAPEAEPALAEGLAAPSPAGLSGAA</sequence>
<feature type="compositionally biased region" description="Low complexity" evidence="1">
    <location>
        <begin position="101"/>
        <end position="121"/>
    </location>
</feature>
<protein>
    <submittedName>
        <fullName evidence="3">Chromosomal replication initiation protein</fullName>
    </submittedName>
</protein>
<accession>D5RLF2</accession>
<dbReference type="AlphaFoldDB" id="D5RLF2"/>
<keyword evidence="4" id="KW-1185">Reference proteome</keyword>
<dbReference type="HOGENOM" id="CLU_2043147_0_0_5"/>
<dbReference type="Pfam" id="PF11638">
    <property type="entry name" value="DnaA_N"/>
    <property type="match status" value="1"/>
</dbReference>
<gene>
    <name evidence="3" type="primary">dnaA</name>
    <name evidence="3" type="ORF">HMPREF0731_1913</name>
</gene>
<dbReference type="EMBL" id="ADVL01000312">
    <property type="protein sequence ID" value="EFH11858.1"/>
    <property type="molecule type" value="Genomic_DNA"/>
</dbReference>
<evidence type="ECO:0000256" key="1">
    <source>
        <dbReference type="SAM" id="MobiDB-lite"/>
    </source>
</evidence>
<evidence type="ECO:0000313" key="3">
    <source>
        <dbReference type="EMBL" id="EFH11858.1"/>
    </source>
</evidence>
<comment type="caution">
    <text evidence="3">The sequence shown here is derived from an EMBL/GenBank/DDBJ whole genome shotgun (WGS) entry which is preliminary data.</text>
</comment>
<feature type="region of interest" description="Disordered" evidence="1">
    <location>
        <begin position="96"/>
        <end position="121"/>
    </location>
</feature>
<feature type="non-terminal residue" evidence="3">
    <location>
        <position position="121"/>
    </location>
</feature>
<organism evidence="3 4">
    <name type="scientific">Pseudoroseomonas cervicalis ATCC 49957</name>
    <dbReference type="NCBI Taxonomy" id="525371"/>
    <lineage>
        <taxon>Bacteria</taxon>
        <taxon>Pseudomonadati</taxon>
        <taxon>Pseudomonadota</taxon>
        <taxon>Alphaproteobacteria</taxon>
        <taxon>Acetobacterales</taxon>
        <taxon>Roseomonadaceae</taxon>
        <taxon>Roseomonas</taxon>
    </lineage>
</organism>
<dbReference type="InterPro" id="IPR038454">
    <property type="entry name" value="DnaA_N_sf"/>
</dbReference>
<feature type="domain" description="DnaA N-terminal" evidence="2">
    <location>
        <begin position="18"/>
        <end position="79"/>
    </location>
</feature>